<dbReference type="EMBL" id="FNVO01000001">
    <property type="protein sequence ID" value="SEF63217.1"/>
    <property type="molecule type" value="Genomic_DNA"/>
</dbReference>
<dbReference type="Proteomes" id="UP000236723">
    <property type="component" value="Unassembled WGS sequence"/>
</dbReference>
<dbReference type="Pfam" id="PF13469">
    <property type="entry name" value="Sulfotransfer_3"/>
    <property type="match status" value="1"/>
</dbReference>
<evidence type="ECO:0000313" key="3">
    <source>
        <dbReference type="Proteomes" id="UP000236723"/>
    </source>
</evidence>
<keyword evidence="3" id="KW-1185">Reference proteome</keyword>
<protein>
    <submittedName>
        <fullName evidence="2">Sulfotransferase family protein</fullName>
    </submittedName>
</protein>
<name>A0A1H5TMG9_9ACTN</name>
<dbReference type="InterPro" id="IPR027417">
    <property type="entry name" value="P-loop_NTPase"/>
</dbReference>
<dbReference type="PANTHER" id="PTHR12788:SF10">
    <property type="entry name" value="PROTEIN-TYROSINE SULFOTRANSFERASE"/>
    <property type="match status" value="1"/>
</dbReference>
<reference evidence="3" key="1">
    <citation type="submission" date="2016-10" db="EMBL/GenBank/DDBJ databases">
        <authorList>
            <person name="Varghese N."/>
            <person name="Submissions S."/>
        </authorList>
    </citation>
    <scope>NUCLEOTIDE SEQUENCE [LARGE SCALE GENOMIC DNA]</scope>
    <source>
        <strain evidence="3">DSM 43163</strain>
    </source>
</reference>
<proteinExistence type="predicted"/>
<sequence>MALTNDRPIFVVGCPRSGTTMLQLMLHGHPRIAIPPETRFLIPAYEARGEFGDLSDPSNRERLARWIVERKRTRFADLGLDPGQVVDEIVAGPGTLGSALGIVLRAYARRFGKDRWGDKRPGYFQSIPVLVRLFPDAQIVHLIRDGRDCVASLKEMPWYRQDSFHALATWIEAVEAGRRAARVLGPGSYHEMRYEDLIDDPERELTGLCRFLQVDYDPRMADPSAMASEAVPSRKTWHRRTHEKVSAARSGTWDRRLEPWEIALCEAEAGPHLRSLGYELSGAARPSAGDRARFLRVAARRRLAAHKRRIRDRWQRLHEPSPVEALLTSGQRAAVEGERRDGLSAA</sequence>
<dbReference type="SUPFAM" id="SSF52540">
    <property type="entry name" value="P-loop containing nucleoside triphosphate hydrolases"/>
    <property type="match status" value="1"/>
</dbReference>
<dbReference type="AlphaFoldDB" id="A0A1H5TMG9"/>
<organism evidence="2 3">
    <name type="scientific">Thermomonospora echinospora</name>
    <dbReference type="NCBI Taxonomy" id="1992"/>
    <lineage>
        <taxon>Bacteria</taxon>
        <taxon>Bacillati</taxon>
        <taxon>Actinomycetota</taxon>
        <taxon>Actinomycetes</taxon>
        <taxon>Streptosporangiales</taxon>
        <taxon>Thermomonosporaceae</taxon>
        <taxon>Thermomonospora</taxon>
    </lineage>
</organism>
<dbReference type="RefSeq" id="WP_200826995.1">
    <property type="nucleotide sequence ID" value="NZ_FNVO01000001.1"/>
</dbReference>
<evidence type="ECO:0000313" key="2">
    <source>
        <dbReference type="EMBL" id="SEF63217.1"/>
    </source>
</evidence>
<dbReference type="Gene3D" id="3.40.50.300">
    <property type="entry name" value="P-loop containing nucleotide triphosphate hydrolases"/>
    <property type="match status" value="1"/>
</dbReference>
<evidence type="ECO:0000256" key="1">
    <source>
        <dbReference type="ARBA" id="ARBA00022679"/>
    </source>
</evidence>
<dbReference type="PANTHER" id="PTHR12788">
    <property type="entry name" value="PROTEIN-TYROSINE SULFOTRANSFERASE 2"/>
    <property type="match status" value="1"/>
</dbReference>
<dbReference type="GO" id="GO:0008476">
    <property type="term" value="F:protein-tyrosine sulfotransferase activity"/>
    <property type="evidence" value="ECO:0007669"/>
    <property type="project" value="InterPro"/>
</dbReference>
<gene>
    <name evidence="2" type="ORF">SAMN04489712_101653</name>
</gene>
<dbReference type="InterPro" id="IPR026634">
    <property type="entry name" value="TPST-like"/>
</dbReference>
<keyword evidence="1 2" id="KW-0808">Transferase</keyword>
<accession>A0A1H5TMG9</accession>